<evidence type="ECO:0000313" key="2">
    <source>
        <dbReference type="Proteomes" id="UP000321532"/>
    </source>
</evidence>
<dbReference type="Pfam" id="PF06224">
    <property type="entry name" value="AlkZ-like"/>
    <property type="match status" value="1"/>
</dbReference>
<dbReference type="InterPro" id="IPR009351">
    <property type="entry name" value="AlkZ-like"/>
</dbReference>
<proteinExistence type="predicted"/>
<gene>
    <name evidence="1" type="ORF">AAE02nite_40570</name>
</gene>
<dbReference type="PANTHER" id="PTHR38479">
    <property type="entry name" value="LMO0824 PROTEIN"/>
    <property type="match status" value="1"/>
</dbReference>
<accession>A0A512B349</accession>
<keyword evidence="2" id="KW-1185">Reference proteome</keyword>
<dbReference type="AlphaFoldDB" id="A0A512B349"/>
<sequence length="357" mass="40105">MLEEIGNIRLHNQQISGTNFTTAQELVSWMGAMQAQDFAMAKWALGVRLPNSNETEIEAAINQGKILRTHILRPTWHFVSAEDIYPLLALSAPQIKSALKPWLKKLELTESLITKSNAVMEKALAQPECLTREALATELRQSGIITDNNRTSLLLMHAEQDAIICSGPVQKSKQTYALLAKRVPHKITLTREEALAKLAHTYFQSHGPATLQDFTWWSGLSVTDARKALELVKANFISETVNAATYWFNPDPASFTNKPTSPYFLPAFDELIISYKDRTAALLSEHHKNAISNNGLFRPMVVKDGKVIGLWKRTIKKDAVIIETEFFGTPLNVTLPFLQEAAKKYSSFLQKNPDIRF</sequence>
<dbReference type="Proteomes" id="UP000321532">
    <property type="component" value="Unassembled WGS sequence"/>
</dbReference>
<organism evidence="1 2">
    <name type="scientific">Adhaeribacter aerolatus</name>
    <dbReference type="NCBI Taxonomy" id="670289"/>
    <lineage>
        <taxon>Bacteria</taxon>
        <taxon>Pseudomonadati</taxon>
        <taxon>Bacteroidota</taxon>
        <taxon>Cytophagia</taxon>
        <taxon>Cytophagales</taxon>
        <taxon>Hymenobacteraceae</taxon>
        <taxon>Adhaeribacter</taxon>
    </lineage>
</organism>
<protein>
    <recommendedName>
        <fullName evidence="3">Winged helix DNA-binding domain-containing protein</fullName>
    </recommendedName>
</protein>
<evidence type="ECO:0008006" key="3">
    <source>
        <dbReference type="Google" id="ProtNLM"/>
    </source>
</evidence>
<evidence type="ECO:0000313" key="1">
    <source>
        <dbReference type="EMBL" id="GEO06393.1"/>
    </source>
</evidence>
<reference evidence="1 2" key="1">
    <citation type="submission" date="2019-07" db="EMBL/GenBank/DDBJ databases">
        <title>Whole genome shotgun sequence of Adhaeribacter aerolatus NBRC 106133.</title>
        <authorList>
            <person name="Hosoyama A."/>
            <person name="Uohara A."/>
            <person name="Ohji S."/>
            <person name="Ichikawa N."/>
        </authorList>
    </citation>
    <scope>NUCLEOTIDE SEQUENCE [LARGE SCALE GENOMIC DNA]</scope>
    <source>
        <strain evidence="1 2">NBRC 106133</strain>
    </source>
</reference>
<name>A0A512B349_9BACT</name>
<dbReference type="EMBL" id="BJYS01000036">
    <property type="protein sequence ID" value="GEO06393.1"/>
    <property type="molecule type" value="Genomic_DNA"/>
</dbReference>
<dbReference type="PANTHER" id="PTHR38479:SF2">
    <property type="entry name" value="WINGED HELIX DNA-BINDING DOMAIN-CONTAINING PROTEIN"/>
    <property type="match status" value="1"/>
</dbReference>
<dbReference type="RefSeq" id="WP_146902329.1">
    <property type="nucleotide sequence ID" value="NZ_BJYS01000036.1"/>
</dbReference>
<comment type="caution">
    <text evidence="1">The sequence shown here is derived from an EMBL/GenBank/DDBJ whole genome shotgun (WGS) entry which is preliminary data.</text>
</comment>
<dbReference type="OrthoDB" id="2210247at2"/>